<dbReference type="InterPro" id="IPR013766">
    <property type="entry name" value="Thioredoxin_domain"/>
</dbReference>
<evidence type="ECO:0000256" key="5">
    <source>
        <dbReference type="ARBA" id="ARBA00055846"/>
    </source>
</evidence>
<dbReference type="SUPFAM" id="SSF52833">
    <property type="entry name" value="Thioredoxin-like"/>
    <property type="match status" value="2"/>
</dbReference>
<evidence type="ECO:0000259" key="7">
    <source>
        <dbReference type="Pfam" id="PF00085"/>
    </source>
</evidence>
<dbReference type="OrthoDB" id="415696at2759"/>
<feature type="region of interest" description="Disordered" evidence="6">
    <location>
        <begin position="162"/>
        <end position="186"/>
    </location>
</feature>
<keyword evidence="10" id="KW-1185">Reference proteome</keyword>
<dbReference type="InterPro" id="IPR004480">
    <property type="entry name" value="Monothiol_GRX-rel"/>
</dbReference>
<dbReference type="PANTHER" id="PTHR10293:SF73">
    <property type="entry name" value="GLUTAREDOXIN-3"/>
    <property type="match status" value="1"/>
</dbReference>
<feature type="domain" description="Thioredoxin" evidence="7">
    <location>
        <begin position="19"/>
        <end position="106"/>
    </location>
</feature>
<name>A0A0M9VNT0_9BASI</name>
<dbReference type="FunFam" id="3.40.30.10:FF:000092">
    <property type="entry name" value="Monothiol glutaredoxin"/>
    <property type="match status" value="1"/>
</dbReference>
<evidence type="ECO:0000259" key="8">
    <source>
        <dbReference type="Pfam" id="PF00462"/>
    </source>
</evidence>
<dbReference type="STRING" id="77020.A0A0M9VNT0"/>
<dbReference type="VEuPathDB" id="FungiDB:Malapachy_1912"/>
<dbReference type="Gene3D" id="3.40.30.10">
    <property type="entry name" value="Glutaredoxin"/>
    <property type="match status" value="2"/>
</dbReference>
<dbReference type="CDD" id="cd03028">
    <property type="entry name" value="GRX_PICOT_like"/>
    <property type="match status" value="1"/>
</dbReference>
<keyword evidence="2" id="KW-0479">Metal-binding</keyword>
<evidence type="ECO:0000313" key="10">
    <source>
        <dbReference type="Proteomes" id="UP000037751"/>
    </source>
</evidence>
<dbReference type="GO" id="GO:0005829">
    <property type="term" value="C:cytosol"/>
    <property type="evidence" value="ECO:0007669"/>
    <property type="project" value="TreeGrafter"/>
</dbReference>
<dbReference type="PANTHER" id="PTHR10293">
    <property type="entry name" value="GLUTAREDOXIN FAMILY MEMBER"/>
    <property type="match status" value="1"/>
</dbReference>
<dbReference type="GeneID" id="28728283"/>
<keyword evidence="3" id="KW-0408">Iron</keyword>
<dbReference type="GO" id="GO:0015036">
    <property type="term" value="F:disulfide oxidoreductase activity"/>
    <property type="evidence" value="ECO:0007669"/>
    <property type="project" value="UniProtKB-ARBA"/>
</dbReference>
<comment type="caution">
    <text evidence="9">The sequence shown here is derived from an EMBL/GenBank/DDBJ whole genome shotgun (WGS) entry which is preliminary data.</text>
</comment>
<feature type="compositionally biased region" description="Basic and acidic residues" evidence="6">
    <location>
        <begin position="176"/>
        <end position="186"/>
    </location>
</feature>
<dbReference type="GO" id="GO:0005634">
    <property type="term" value="C:nucleus"/>
    <property type="evidence" value="ECO:0007669"/>
    <property type="project" value="TreeGrafter"/>
</dbReference>
<dbReference type="Pfam" id="PF00085">
    <property type="entry name" value="Thioredoxin"/>
    <property type="match status" value="1"/>
</dbReference>
<dbReference type="InterPro" id="IPR036249">
    <property type="entry name" value="Thioredoxin-like_sf"/>
</dbReference>
<dbReference type="InterPro" id="IPR002109">
    <property type="entry name" value="Glutaredoxin"/>
</dbReference>
<evidence type="ECO:0000256" key="6">
    <source>
        <dbReference type="SAM" id="MobiDB-lite"/>
    </source>
</evidence>
<evidence type="ECO:0000256" key="1">
    <source>
        <dbReference type="ARBA" id="ARBA00009630"/>
    </source>
</evidence>
<organism evidence="9 10">
    <name type="scientific">Malassezia pachydermatis</name>
    <dbReference type="NCBI Taxonomy" id="77020"/>
    <lineage>
        <taxon>Eukaryota</taxon>
        <taxon>Fungi</taxon>
        <taxon>Dikarya</taxon>
        <taxon>Basidiomycota</taxon>
        <taxon>Ustilaginomycotina</taxon>
        <taxon>Malasseziomycetes</taxon>
        <taxon>Malasseziales</taxon>
        <taxon>Malasseziaceae</taxon>
        <taxon>Malassezia</taxon>
    </lineage>
</organism>
<comment type="similarity">
    <text evidence="1">Belongs to the glutaredoxin family. Monothiol subfamily.</text>
</comment>
<protein>
    <submittedName>
        <fullName evidence="9">Glutaredoxin</fullName>
    </submittedName>
</protein>
<comment type="function">
    <text evidence="5">Monothiol glutaredoxin involved in the biogenesis of iron-sulfur clusters. Binds one iron-sulfur cluster per dimer. The iron-sulfur cluster is bound between subunits, and is complexed by a bound glutathione and a cysteine residue from each subunit.</text>
</comment>
<dbReference type="GO" id="GO:0051537">
    <property type="term" value="F:2 iron, 2 sulfur cluster binding"/>
    <property type="evidence" value="ECO:0007669"/>
    <property type="project" value="TreeGrafter"/>
</dbReference>
<dbReference type="Pfam" id="PF00462">
    <property type="entry name" value="Glutaredoxin"/>
    <property type="match status" value="1"/>
</dbReference>
<reference evidence="9 10" key="1">
    <citation type="submission" date="2015-07" db="EMBL/GenBank/DDBJ databases">
        <title>Draft Genome Sequence of Malassezia furfur CBS1878 and Malassezia pachydermatis CBS1879.</title>
        <authorList>
            <person name="Triana S."/>
            <person name="Ohm R."/>
            <person name="Gonzalez A."/>
            <person name="DeCock H."/>
            <person name="Restrepo S."/>
            <person name="Celis A."/>
        </authorList>
    </citation>
    <scope>NUCLEOTIDE SEQUENCE [LARGE SCALE GENOMIC DNA]</scope>
    <source>
        <strain evidence="9 10">CBS 1879</strain>
    </source>
</reference>
<dbReference type="FunFam" id="3.40.30.10:FF:000012">
    <property type="entry name" value="Monothiol glutaredoxin"/>
    <property type="match status" value="1"/>
</dbReference>
<dbReference type="PROSITE" id="PS51354">
    <property type="entry name" value="GLUTAREDOXIN_2"/>
    <property type="match status" value="1"/>
</dbReference>
<gene>
    <name evidence="9" type="ORF">Malapachy_1912</name>
</gene>
<dbReference type="AlphaFoldDB" id="A0A0M9VNT0"/>
<dbReference type="CDD" id="cd02984">
    <property type="entry name" value="TRX_PICOT"/>
    <property type="match status" value="1"/>
</dbReference>
<dbReference type="GO" id="GO:0046872">
    <property type="term" value="F:metal ion binding"/>
    <property type="evidence" value="ECO:0007669"/>
    <property type="project" value="UniProtKB-KW"/>
</dbReference>
<dbReference type="InterPro" id="IPR033658">
    <property type="entry name" value="GRX_PICOT-like"/>
</dbReference>
<dbReference type="EMBL" id="LGAV01000005">
    <property type="protein sequence ID" value="KOS13692.1"/>
    <property type="molecule type" value="Genomic_DNA"/>
</dbReference>
<proteinExistence type="inferred from homology"/>
<accession>A0A0M9VNT0</accession>
<feature type="domain" description="Glutaredoxin" evidence="8">
    <location>
        <begin position="197"/>
        <end position="261"/>
    </location>
</feature>
<evidence type="ECO:0000256" key="3">
    <source>
        <dbReference type="ARBA" id="ARBA00023004"/>
    </source>
</evidence>
<evidence type="ECO:0000256" key="2">
    <source>
        <dbReference type="ARBA" id="ARBA00022723"/>
    </source>
</evidence>
<evidence type="ECO:0000256" key="4">
    <source>
        <dbReference type="ARBA" id="ARBA00023014"/>
    </source>
</evidence>
<sequence length="284" mass="30613">MSASSTNTASATSNLVAIASPEMFTSLMQQDLNRVTLLNFWASWAQPCEPMTKAITELAPKYPHVLFMNVEAEEQPDVSESFDVDAVPTIVMLRGHTLLAKLTGGNVLAVEQALASHASTASAANTRGLAQSTAAPQAAPSTYTAAAGGAAAPASQVDETFADPAKPHALPPTVHTDNESKEETERRCRELMSRSKVMLFMKGQPSMPRCGFSQKIVSLLREQNVDFDYYDILSDENVRQTLKVLNDWPTFPQVIVNGELVGGLDIVKEMIASGELQEVLQASS</sequence>
<dbReference type="GO" id="GO:0006879">
    <property type="term" value="P:intracellular iron ion homeostasis"/>
    <property type="evidence" value="ECO:0007669"/>
    <property type="project" value="TreeGrafter"/>
</dbReference>
<keyword evidence="4" id="KW-0411">Iron-sulfur</keyword>
<dbReference type="Proteomes" id="UP000037751">
    <property type="component" value="Unassembled WGS sequence"/>
</dbReference>
<evidence type="ECO:0000313" key="9">
    <source>
        <dbReference type="EMBL" id="KOS13692.1"/>
    </source>
</evidence>
<dbReference type="RefSeq" id="XP_017991324.1">
    <property type="nucleotide sequence ID" value="XM_018136408.1"/>
</dbReference>